<evidence type="ECO:0000256" key="1">
    <source>
        <dbReference type="ARBA" id="ARBA00004120"/>
    </source>
</evidence>
<keyword evidence="15" id="KW-1185">Reference proteome</keyword>
<dbReference type="InterPro" id="IPR006594">
    <property type="entry name" value="LisH"/>
</dbReference>
<protein>
    <recommendedName>
        <fullName evidence="9">Centrosomal protein 43</fullName>
    </recommendedName>
    <alternativeName>
        <fullName evidence="10">FGFR1 oncogene partner</fullName>
    </alternativeName>
</protein>
<keyword evidence="8" id="KW-0966">Cell projection</keyword>
<evidence type="ECO:0000256" key="8">
    <source>
        <dbReference type="ARBA" id="ARBA00023273"/>
    </source>
</evidence>
<dbReference type="PROSITE" id="PS50896">
    <property type="entry name" value="LISH"/>
    <property type="match status" value="1"/>
</dbReference>
<evidence type="ECO:0000256" key="12">
    <source>
        <dbReference type="ARBA" id="ARBA00046373"/>
    </source>
</evidence>
<dbReference type="PANTHER" id="PTHR15431:SF9">
    <property type="entry name" value="CENTROSOMAL PROTEIN 43"/>
    <property type="match status" value="1"/>
</dbReference>
<comment type="subunit">
    <text evidence="12">Homodimer. Part of a ternary complex that contains CEP350, CEP43 and MAPRE1. Interacts directly with CEP350 and MAPRE1. Interacts with CEP19. Interacts (via N-terminus) with CEP350 (via C-terminus).</text>
</comment>
<keyword evidence="7" id="KW-0206">Cytoskeleton</keyword>
<evidence type="ECO:0000256" key="5">
    <source>
        <dbReference type="ARBA" id="ARBA00022553"/>
    </source>
</evidence>
<organism evidence="14 15">
    <name type="scientific">Adineta ricciae</name>
    <name type="common">Rotifer</name>
    <dbReference type="NCBI Taxonomy" id="249248"/>
    <lineage>
        <taxon>Eukaryota</taxon>
        <taxon>Metazoa</taxon>
        <taxon>Spiralia</taxon>
        <taxon>Gnathifera</taxon>
        <taxon>Rotifera</taxon>
        <taxon>Eurotatoria</taxon>
        <taxon>Bdelloidea</taxon>
        <taxon>Adinetida</taxon>
        <taxon>Adinetidae</taxon>
        <taxon>Adineta</taxon>
    </lineage>
</organism>
<keyword evidence="6" id="KW-0970">Cilium biogenesis/degradation</keyword>
<evidence type="ECO:0000256" key="10">
    <source>
        <dbReference type="ARBA" id="ARBA00042293"/>
    </source>
</evidence>
<evidence type="ECO:0000256" key="6">
    <source>
        <dbReference type="ARBA" id="ARBA00022794"/>
    </source>
</evidence>
<evidence type="ECO:0000259" key="13">
    <source>
        <dbReference type="Pfam" id="PF09398"/>
    </source>
</evidence>
<evidence type="ECO:0000256" key="2">
    <source>
        <dbReference type="ARBA" id="ARBA00004300"/>
    </source>
</evidence>
<name>A0A816DJL4_ADIRI</name>
<proteinExistence type="inferred from homology"/>
<dbReference type="Gene3D" id="1.20.960.40">
    <property type="match status" value="1"/>
</dbReference>
<reference evidence="14" key="1">
    <citation type="submission" date="2021-02" db="EMBL/GenBank/DDBJ databases">
        <authorList>
            <person name="Nowell W R."/>
        </authorList>
    </citation>
    <scope>NUCLEOTIDE SEQUENCE</scope>
</reference>
<comment type="function">
    <text evidence="11">Required for anchoring microtubules to the centrosomes. Required for ciliation.</text>
</comment>
<dbReference type="Proteomes" id="UP000663828">
    <property type="component" value="Unassembled WGS sequence"/>
</dbReference>
<sequence>MNSILYSRVQLIIARFGQRNATSELRQYFEKEINEHKRKGTLPTTFVLHDSKYYETLSRIRSKSDRLSYLRSLMAIINTPPTVAVPQDSGGIHTGFLTPYKNLAQSDLVNMSVWNYLKAQRLHDNLFLDCSNISSLPLARLIIDMRAIFNVLNDPWWPILLGVSDERHDEIIDILKNKHRLHGPHLSTWETSDQAINEKDFVLICANHGETIYGIDSNEKYVVQIDGDHRQCCLGNVKSEKVNSYKNVVKLESRTKLNMSTLEDLRSVVKQTLEQNGSLAATRAKLRADIFSTLQDPTEVKPRIPHENLLINELILEYLKYNNLDCSASVLAVESGQPTPSLGRAFVAEQLNVHDDEKTRQLPLLYSLLSHFSSNSKATNRALSNRLN</sequence>
<evidence type="ECO:0000256" key="4">
    <source>
        <dbReference type="ARBA" id="ARBA00022490"/>
    </source>
</evidence>
<dbReference type="InterPro" id="IPR018993">
    <property type="entry name" value="FOP_dimerisation-dom_N"/>
</dbReference>
<dbReference type="EMBL" id="CAJNOR010008631">
    <property type="protein sequence ID" value="CAF1635560.1"/>
    <property type="molecule type" value="Genomic_DNA"/>
</dbReference>
<accession>A0A816DJL4</accession>
<evidence type="ECO:0000256" key="7">
    <source>
        <dbReference type="ARBA" id="ARBA00023212"/>
    </source>
</evidence>
<dbReference type="Pfam" id="PF09398">
    <property type="entry name" value="FOP_dimer"/>
    <property type="match status" value="1"/>
</dbReference>
<gene>
    <name evidence="14" type="ORF">XAT740_LOCUS52407</name>
</gene>
<comment type="subcellular location">
    <subcellularLocation>
        <location evidence="1">Cytoplasm</location>
        <location evidence="1">Cytoskeleton</location>
        <location evidence="1">Cilium basal body</location>
    </subcellularLocation>
    <subcellularLocation>
        <location evidence="2">Cytoplasm</location>
        <location evidence="2">Cytoskeleton</location>
        <location evidence="2">Microtubule organizing center</location>
        <location evidence="2">Centrosome</location>
    </subcellularLocation>
</comment>
<comment type="caution">
    <text evidence="14">The sequence shown here is derived from an EMBL/GenBank/DDBJ whole genome shotgun (WGS) entry which is preliminary data.</text>
</comment>
<dbReference type="GO" id="GO:0030030">
    <property type="term" value="P:cell projection organization"/>
    <property type="evidence" value="ECO:0007669"/>
    <property type="project" value="UniProtKB-KW"/>
</dbReference>
<dbReference type="GO" id="GO:0005813">
    <property type="term" value="C:centrosome"/>
    <property type="evidence" value="ECO:0007669"/>
    <property type="project" value="UniProtKB-SubCell"/>
</dbReference>
<evidence type="ECO:0000256" key="9">
    <source>
        <dbReference type="ARBA" id="ARBA00041026"/>
    </source>
</evidence>
<evidence type="ECO:0000256" key="3">
    <source>
        <dbReference type="ARBA" id="ARBA00005385"/>
    </source>
</evidence>
<dbReference type="AlphaFoldDB" id="A0A816DJL4"/>
<keyword evidence="4" id="KW-0963">Cytoplasm</keyword>
<dbReference type="PANTHER" id="PTHR15431">
    <property type="entry name" value="FGFR1 ONCOGENE PARTNER/LISH DOMAIN-CONTAINING PROTEIN"/>
    <property type="match status" value="1"/>
</dbReference>
<dbReference type="GO" id="GO:0034453">
    <property type="term" value="P:microtubule anchoring"/>
    <property type="evidence" value="ECO:0007669"/>
    <property type="project" value="InterPro"/>
</dbReference>
<comment type="similarity">
    <text evidence="3">Belongs to the CEP43 family.</text>
</comment>
<keyword evidence="5" id="KW-0597">Phosphoprotein</keyword>
<feature type="domain" description="FGFR1 oncogene partner (FOP) N-terminal dimerisation" evidence="13">
    <location>
        <begin position="308"/>
        <end position="371"/>
    </location>
</feature>
<evidence type="ECO:0000313" key="15">
    <source>
        <dbReference type="Proteomes" id="UP000663828"/>
    </source>
</evidence>
<evidence type="ECO:0000256" key="11">
    <source>
        <dbReference type="ARBA" id="ARBA00046076"/>
    </source>
</evidence>
<evidence type="ECO:0000313" key="14">
    <source>
        <dbReference type="EMBL" id="CAF1635560.1"/>
    </source>
</evidence>